<protein>
    <recommendedName>
        <fullName evidence="1">HNH nuclease domain-containing protein</fullName>
    </recommendedName>
</protein>
<dbReference type="VEuPathDB" id="FungiDB:AJ78_00906"/>
<reference evidence="2 3" key="1">
    <citation type="submission" date="2015-07" db="EMBL/GenBank/DDBJ databases">
        <title>Emmonsia species relationships and genome sequence.</title>
        <authorList>
            <consortium name="The Broad Institute Genomics Platform"/>
            <person name="Cuomo C.A."/>
            <person name="Munoz J.F."/>
            <person name="Imamovic A."/>
            <person name="Priest M.E."/>
            <person name="Young S."/>
            <person name="Clay O.K."/>
            <person name="McEwen J.G."/>
        </authorList>
    </citation>
    <scope>NUCLEOTIDE SEQUENCE [LARGE SCALE GENOMIC DNA]</scope>
    <source>
        <strain evidence="2 3">UAMH 9510</strain>
    </source>
</reference>
<evidence type="ECO:0000313" key="2">
    <source>
        <dbReference type="EMBL" id="OJD19120.1"/>
    </source>
</evidence>
<feature type="domain" description="HNH nuclease" evidence="1">
    <location>
        <begin position="195"/>
        <end position="237"/>
    </location>
</feature>
<comment type="caution">
    <text evidence="2">The sequence shown here is derived from an EMBL/GenBank/DDBJ whole genome shotgun (WGS) entry which is preliminary data.</text>
</comment>
<organism evidence="2 3">
    <name type="scientific">Emergomyces pasteurianus Ep9510</name>
    <dbReference type="NCBI Taxonomy" id="1447872"/>
    <lineage>
        <taxon>Eukaryota</taxon>
        <taxon>Fungi</taxon>
        <taxon>Dikarya</taxon>
        <taxon>Ascomycota</taxon>
        <taxon>Pezizomycotina</taxon>
        <taxon>Eurotiomycetes</taxon>
        <taxon>Eurotiomycetidae</taxon>
        <taxon>Onygenales</taxon>
        <taxon>Ajellomycetaceae</taxon>
        <taxon>Emergomyces</taxon>
    </lineage>
</organism>
<dbReference type="OrthoDB" id="2104739at2759"/>
<dbReference type="EMBL" id="LGRN01000017">
    <property type="protein sequence ID" value="OJD19120.1"/>
    <property type="molecule type" value="Genomic_DNA"/>
</dbReference>
<accession>A0A1J9PRQ0</accession>
<dbReference type="Proteomes" id="UP000182235">
    <property type="component" value="Unassembled WGS sequence"/>
</dbReference>
<gene>
    <name evidence="2" type="ORF">AJ78_00906</name>
</gene>
<evidence type="ECO:0000313" key="3">
    <source>
        <dbReference type="Proteomes" id="UP000182235"/>
    </source>
</evidence>
<name>A0A1J9PRQ0_9EURO</name>
<dbReference type="InterPro" id="IPR003615">
    <property type="entry name" value="HNH_nuc"/>
</dbReference>
<keyword evidence="3" id="KW-1185">Reference proteome</keyword>
<evidence type="ECO:0000259" key="1">
    <source>
        <dbReference type="Pfam" id="PF13391"/>
    </source>
</evidence>
<dbReference type="STRING" id="1447872.A0A1J9PRQ0"/>
<proteinExistence type="predicted"/>
<dbReference type="Pfam" id="PF13391">
    <property type="entry name" value="HNH_2"/>
    <property type="match status" value="1"/>
</dbReference>
<sequence length="312" mass="35874">MESIINFSVQSSLEAQQRDEAKRRFYSIIEKFTALKDGINGGYNRCLLVQYTYEYSLSVESKDMFLYGNEDIDFSDKHLEKQLREAFIDFADYLLNNFFFLLQRTLEGEQEFTGTPDRISSLRGACLIQDRHRCVISRKFDFKKTAIARNDDGALLKADLQAFETLKVMYILLHSLMKIEDDSELTSTKKAVIAILNVFNSDVAHVIEGCEIDRSFNATSLTPTLHSLFEDFQILFEPVSTELPHTYTISSHLPPLLLRDSKLPVTRELYLSEDRSIDPSLPRLLAIHSAIAHILHLFAAGEYIDRLLRDQE</sequence>
<dbReference type="AlphaFoldDB" id="A0A1J9PRQ0"/>